<evidence type="ECO:0000313" key="3">
    <source>
        <dbReference type="Proteomes" id="UP000030693"/>
    </source>
</evidence>
<sequence>MVSPDKQGPPDEPPPGPPRPSLRSPRPPARSPRPSSKVLRPSSKALTDPPGTPISSSNQPLHTPSSRSRSKRRRVPTQPVRLSSALARAVAASPDCQAPNVLAEVLWHAETQVGIRGVGPGPSIEAVLFEEQPPPGGPHPRPDPKAAEEVSFRASSRSPSPAMPPLRNPPRPLFCADLVWLFPESTSNMQPSAGSDPLRAFRKTITGDSCLVHVQGMMMPIGCDWDDRYPAVVHLFQPPAFQAGSAKDDQGTMSRHVRFRVDDGTASIICVASVPVLTLDSDRVKAMSVFDDLLAQALVRPWRSVSVIGLARWSIALRQCVIYVMGFGT</sequence>
<dbReference type="GeneID" id="20525947"/>
<evidence type="ECO:0000313" key="2">
    <source>
        <dbReference type="EMBL" id="KCV71804.1"/>
    </source>
</evidence>
<feature type="region of interest" description="Disordered" evidence="1">
    <location>
        <begin position="1"/>
        <end position="82"/>
    </location>
</feature>
<feature type="compositionally biased region" description="Pro residues" evidence="1">
    <location>
        <begin position="10"/>
        <end position="31"/>
    </location>
</feature>
<feature type="compositionally biased region" description="Polar residues" evidence="1">
    <location>
        <begin position="53"/>
        <end position="64"/>
    </location>
</feature>
<keyword evidence="3" id="KW-1185">Reference proteome</keyword>
<accession>A0A058ZBM7</accession>
<gene>
    <name evidence="2" type="ORF">H696_01222</name>
</gene>
<organism evidence="2">
    <name type="scientific">Fonticula alba</name>
    <name type="common">Slime mold</name>
    <dbReference type="NCBI Taxonomy" id="691883"/>
    <lineage>
        <taxon>Eukaryota</taxon>
        <taxon>Rotosphaerida</taxon>
        <taxon>Fonticulaceae</taxon>
        <taxon>Fonticula</taxon>
    </lineage>
</organism>
<proteinExistence type="predicted"/>
<evidence type="ECO:0000256" key="1">
    <source>
        <dbReference type="SAM" id="MobiDB-lite"/>
    </source>
</evidence>
<dbReference type="Proteomes" id="UP000030693">
    <property type="component" value="Unassembled WGS sequence"/>
</dbReference>
<feature type="compositionally biased region" description="Basic and acidic residues" evidence="1">
    <location>
        <begin position="140"/>
        <end position="151"/>
    </location>
</feature>
<dbReference type="RefSeq" id="XP_009493382.1">
    <property type="nucleotide sequence ID" value="XM_009495107.1"/>
</dbReference>
<protein>
    <submittedName>
        <fullName evidence="2">Uncharacterized protein</fullName>
    </submittedName>
</protein>
<dbReference type="EMBL" id="KB932202">
    <property type="protein sequence ID" value="KCV71804.1"/>
    <property type="molecule type" value="Genomic_DNA"/>
</dbReference>
<feature type="region of interest" description="Disordered" evidence="1">
    <location>
        <begin position="127"/>
        <end position="168"/>
    </location>
</feature>
<reference evidence="2" key="1">
    <citation type="submission" date="2013-04" db="EMBL/GenBank/DDBJ databases">
        <title>The Genome Sequence of Fonticula alba ATCC 38817.</title>
        <authorList>
            <consortium name="The Broad Institute Genomics Platform"/>
            <person name="Russ C."/>
            <person name="Cuomo C."/>
            <person name="Burger G."/>
            <person name="Gray M.W."/>
            <person name="Holland P.W.H."/>
            <person name="King N."/>
            <person name="Lang F.B.F."/>
            <person name="Roger A.J."/>
            <person name="Ruiz-Trillo I."/>
            <person name="Brown M."/>
            <person name="Walker B."/>
            <person name="Young S."/>
            <person name="Zeng Q."/>
            <person name="Gargeya S."/>
            <person name="Fitzgerald M."/>
            <person name="Haas B."/>
            <person name="Abouelleil A."/>
            <person name="Allen A.W."/>
            <person name="Alvarado L."/>
            <person name="Arachchi H.M."/>
            <person name="Berlin A.M."/>
            <person name="Chapman S.B."/>
            <person name="Gainer-Dewar J."/>
            <person name="Goldberg J."/>
            <person name="Griggs A."/>
            <person name="Gujja S."/>
            <person name="Hansen M."/>
            <person name="Howarth C."/>
            <person name="Imamovic A."/>
            <person name="Ireland A."/>
            <person name="Larimer J."/>
            <person name="McCowan C."/>
            <person name="Murphy C."/>
            <person name="Pearson M."/>
            <person name="Poon T.W."/>
            <person name="Priest M."/>
            <person name="Roberts A."/>
            <person name="Saif S."/>
            <person name="Shea T."/>
            <person name="Sisk P."/>
            <person name="Sykes S."/>
            <person name="Wortman J."/>
            <person name="Nusbaum C."/>
            <person name="Birren B."/>
        </authorList>
    </citation>
    <scope>NUCLEOTIDE SEQUENCE [LARGE SCALE GENOMIC DNA]</scope>
    <source>
        <strain evidence="2">ATCC 38817</strain>
    </source>
</reference>
<dbReference type="AlphaFoldDB" id="A0A058ZBM7"/>
<name>A0A058ZBM7_FONAL</name>